<feature type="region of interest" description="Disordered" evidence="1">
    <location>
        <begin position="182"/>
        <end position="232"/>
    </location>
</feature>
<gene>
    <name evidence="2" type="ORF">TSAR_015092</name>
</gene>
<feature type="region of interest" description="Disordered" evidence="1">
    <location>
        <begin position="1"/>
        <end position="57"/>
    </location>
</feature>
<keyword evidence="3" id="KW-1185">Reference proteome</keyword>
<feature type="compositionally biased region" description="Basic residues" evidence="1">
    <location>
        <begin position="186"/>
        <end position="196"/>
    </location>
</feature>
<comment type="caution">
    <text evidence="2">The sequence shown here is derived from an EMBL/GenBank/DDBJ whole genome shotgun (WGS) entry which is preliminary data.</text>
</comment>
<proteinExistence type="predicted"/>
<evidence type="ECO:0000256" key="1">
    <source>
        <dbReference type="SAM" id="MobiDB-lite"/>
    </source>
</evidence>
<dbReference type="EMBL" id="NNAY01000621">
    <property type="protein sequence ID" value="OXU27353.1"/>
    <property type="molecule type" value="Genomic_DNA"/>
</dbReference>
<protein>
    <submittedName>
        <fullName evidence="2">Uncharacterized protein</fullName>
    </submittedName>
</protein>
<feature type="compositionally biased region" description="Basic and acidic residues" evidence="1">
    <location>
        <begin position="9"/>
        <end position="19"/>
    </location>
</feature>
<evidence type="ECO:0000313" key="3">
    <source>
        <dbReference type="Proteomes" id="UP000215335"/>
    </source>
</evidence>
<feature type="compositionally biased region" description="Low complexity" evidence="1">
    <location>
        <begin position="138"/>
        <end position="152"/>
    </location>
</feature>
<feature type="compositionally biased region" description="Low complexity" evidence="1">
    <location>
        <begin position="197"/>
        <end position="206"/>
    </location>
</feature>
<dbReference type="Proteomes" id="UP000215335">
    <property type="component" value="Unassembled WGS sequence"/>
</dbReference>
<reference evidence="2 3" key="1">
    <citation type="journal article" date="2017" name="Curr. Biol.">
        <title>The Evolution of Venom by Co-option of Single-Copy Genes.</title>
        <authorList>
            <person name="Martinson E.O."/>
            <person name="Mrinalini"/>
            <person name="Kelkar Y.D."/>
            <person name="Chang C.H."/>
            <person name="Werren J.H."/>
        </authorList>
    </citation>
    <scope>NUCLEOTIDE SEQUENCE [LARGE SCALE GENOMIC DNA]</scope>
    <source>
        <strain evidence="2 3">Alberta</strain>
        <tissue evidence="2">Whole body</tissue>
    </source>
</reference>
<feature type="compositionally biased region" description="Basic and acidic residues" evidence="1">
    <location>
        <begin position="33"/>
        <end position="48"/>
    </location>
</feature>
<evidence type="ECO:0000313" key="2">
    <source>
        <dbReference type="EMBL" id="OXU27353.1"/>
    </source>
</evidence>
<sequence>MHHSTQRKNKTEGKSKEKTNILADKNTQTNLNDKQESLKSSAKQKENLDDTAGIKQHRNRTFQSTLAASQTNESIVDRAFDFGKEDQYSDIGGFSAELSLVVGTEKDPCFKTFSLIDFDKPIREEAHGIQEIADNKQSKNNNENNSEIKTNQSLTQINFISSNNRITNNQHNNQEELTAINQSERRKPKSGKKQHHNNGSSSSRSNPIDEGNLTNLLKVRMTGESEEALSSN</sequence>
<feature type="region of interest" description="Disordered" evidence="1">
    <location>
        <begin position="130"/>
        <end position="154"/>
    </location>
</feature>
<dbReference type="AlphaFoldDB" id="A0A232FA93"/>
<organism evidence="2 3">
    <name type="scientific">Trichomalopsis sarcophagae</name>
    <dbReference type="NCBI Taxonomy" id="543379"/>
    <lineage>
        <taxon>Eukaryota</taxon>
        <taxon>Metazoa</taxon>
        <taxon>Ecdysozoa</taxon>
        <taxon>Arthropoda</taxon>
        <taxon>Hexapoda</taxon>
        <taxon>Insecta</taxon>
        <taxon>Pterygota</taxon>
        <taxon>Neoptera</taxon>
        <taxon>Endopterygota</taxon>
        <taxon>Hymenoptera</taxon>
        <taxon>Apocrita</taxon>
        <taxon>Proctotrupomorpha</taxon>
        <taxon>Chalcidoidea</taxon>
        <taxon>Pteromalidae</taxon>
        <taxon>Pteromalinae</taxon>
        <taxon>Trichomalopsis</taxon>
    </lineage>
</organism>
<name>A0A232FA93_9HYME</name>
<accession>A0A232FA93</accession>